<feature type="repeat" description="PPR" evidence="2">
    <location>
        <begin position="637"/>
        <end position="671"/>
    </location>
</feature>
<dbReference type="NCBIfam" id="TIGR00756">
    <property type="entry name" value="PPR"/>
    <property type="match status" value="2"/>
</dbReference>
<accession>A0ABQ7M549</accession>
<evidence type="ECO:0000256" key="3">
    <source>
        <dbReference type="SAM" id="MobiDB-lite"/>
    </source>
</evidence>
<evidence type="ECO:0000313" key="4">
    <source>
        <dbReference type="EMBL" id="KAG5393687.1"/>
    </source>
</evidence>
<dbReference type="Gene3D" id="1.25.40.10">
    <property type="entry name" value="Tetratricopeptide repeat domain"/>
    <property type="match status" value="4"/>
</dbReference>
<evidence type="ECO:0000256" key="1">
    <source>
        <dbReference type="ARBA" id="ARBA00022737"/>
    </source>
</evidence>
<proteinExistence type="predicted"/>
<dbReference type="InterPro" id="IPR002885">
    <property type="entry name" value="PPR_rpt"/>
</dbReference>
<dbReference type="Pfam" id="PF13041">
    <property type="entry name" value="PPR_2"/>
    <property type="match status" value="1"/>
</dbReference>
<protein>
    <recommendedName>
        <fullName evidence="6">Pentacotripeptide-repeat region of PRORP domain-containing protein</fullName>
    </recommendedName>
</protein>
<dbReference type="Pfam" id="PF12854">
    <property type="entry name" value="PPR_1"/>
    <property type="match status" value="1"/>
</dbReference>
<gene>
    <name evidence="4" type="primary">A06p033810.1_BraROA</name>
    <name evidence="4" type="ORF">IGI04_023650</name>
</gene>
<dbReference type="PANTHER" id="PTHR47003">
    <property type="entry name" value="OS01G0970900 PROTEIN"/>
    <property type="match status" value="1"/>
</dbReference>
<dbReference type="InterPro" id="IPR011990">
    <property type="entry name" value="TPR-like_helical_dom_sf"/>
</dbReference>
<dbReference type="Proteomes" id="UP000823674">
    <property type="component" value="Chromosome A06"/>
</dbReference>
<dbReference type="InterPro" id="IPR044578">
    <property type="entry name" value="BIR6-like"/>
</dbReference>
<sequence>MRAQYERDQEKEAKKSRPERDKWKNPLSKEETPSTRTEEKRNKGWERWLENFKAKIHQRITNPRPSPVLEEDQEAKDIKPEVSIVYVREESMDYQLYQEEDLCPVFDEDLSPIFDEEEDLGPIFDEEEEPKAVSVLLAVQKVVEDVVDSGPEADHEKDLTTAYASGDILGSLSSAKLVQPFVFKEYDPVELLRPEEGLQHFIFEPGIRPTAMYMYRSKAVVSSLRNAYSKISAQVGSSSIQFPWQVRSFSSRPECMLQLVLENAWSKKVEEGLKNPDTSLTHETAIYLLRKLDKHPEKAYSFLDWVIRESGLTPSSPLYSTMLRVLVQQRSMKRFWMTLSDMKQGGFYMDEETYKTLYSLLNKEEDNNSKADAAALAHFYERMLKENAVSDVAASVSAAVSKGDWSCEVERELQEMKLPLSDNFVIRVLKELREHPLKALAFFHWVGVGGGTSSGYRHSTVTYNAALRVLARPSSVAEFWSVVDEMKTTAGHEVDLDTYIKVSRQFQKSRMMVEAVKLYEFMMDGPFKPSVQDCSLLLRSLSAGPSPDLDLVFRVSSKYESTGKSLSKAVYDGIHRSLTSVARFEEAEEIMKAMREAGYEPDNITYSQLVFGLCKANRLEEARGVVDQMEAQGCLPDIKTWTILIQGHCKNNEVDKAFACFANMLEKGFDIDSDLLDVLVGGFLSQNRIEGACKFLMEMVRNANVKPWQTTYKALIDKLLEIKKGDEALDLLELMKKQNYPAYAEPFDGYLAKFGTLEDAKKFLDVLSSKDSPSFAAYFHLVEAFYREGRLADAKNLVFISPHHFKTHPKITALFGAA</sequence>
<dbReference type="PROSITE" id="PS51375">
    <property type="entry name" value="PPR"/>
    <property type="match status" value="3"/>
</dbReference>
<comment type="caution">
    <text evidence="4">The sequence shown here is derived from an EMBL/GenBank/DDBJ whole genome shotgun (WGS) entry which is preliminary data.</text>
</comment>
<organism evidence="4 5">
    <name type="scientific">Brassica rapa subsp. trilocularis</name>
    <dbReference type="NCBI Taxonomy" id="1813537"/>
    <lineage>
        <taxon>Eukaryota</taxon>
        <taxon>Viridiplantae</taxon>
        <taxon>Streptophyta</taxon>
        <taxon>Embryophyta</taxon>
        <taxon>Tracheophyta</taxon>
        <taxon>Spermatophyta</taxon>
        <taxon>Magnoliopsida</taxon>
        <taxon>eudicotyledons</taxon>
        <taxon>Gunneridae</taxon>
        <taxon>Pentapetalae</taxon>
        <taxon>rosids</taxon>
        <taxon>malvids</taxon>
        <taxon>Brassicales</taxon>
        <taxon>Brassicaceae</taxon>
        <taxon>Brassiceae</taxon>
        <taxon>Brassica</taxon>
    </lineage>
</organism>
<evidence type="ECO:0000313" key="5">
    <source>
        <dbReference type="Proteomes" id="UP000823674"/>
    </source>
</evidence>
<dbReference type="PANTHER" id="PTHR47003:SF2">
    <property type="entry name" value="OS01G0970900 PROTEIN"/>
    <property type="match status" value="1"/>
</dbReference>
<evidence type="ECO:0000256" key="2">
    <source>
        <dbReference type="PROSITE-ProRule" id="PRU00708"/>
    </source>
</evidence>
<reference evidence="4 5" key="1">
    <citation type="submission" date="2021-03" db="EMBL/GenBank/DDBJ databases">
        <authorList>
            <person name="King G.J."/>
            <person name="Bancroft I."/>
            <person name="Baten A."/>
            <person name="Bloomfield J."/>
            <person name="Borpatragohain P."/>
            <person name="He Z."/>
            <person name="Irish N."/>
            <person name="Irwin J."/>
            <person name="Liu K."/>
            <person name="Mauleon R.P."/>
            <person name="Moore J."/>
            <person name="Morris R."/>
            <person name="Ostergaard L."/>
            <person name="Wang B."/>
            <person name="Wells R."/>
        </authorList>
    </citation>
    <scope>NUCLEOTIDE SEQUENCE [LARGE SCALE GENOMIC DNA]</scope>
    <source>
        <strain evidence="4">R-o-18</strain>
        <tissue evidence="4">Leaf</tissue>
    </source>
</reference>
<dbReference type="EMBL" id="JADBGQ010000006">
    <property type="protein sequence ID" value="KAG5393687.1"/>
    <property type="molecule type" value="Genomic_DNA"/>
</dbReference>
<feature type="repeat" description="PPR" evidence="2">
    <location>
        <begin position="567"/>
        <end position="601"/>
    </location>
</feature>
<keyword evidence="5" id="KW-1185">Reference proteome</keyword>
<feature type="region of interest" description="Disordered" evidence="3">
    <location>
        <begin position="1"/>
        <end position="42"/>
    </location>
</feature>
<evidence type="ECO:0008006" key="6">
    <source>
        <dbReference type="Google" id="ProtNLM"/>
    </source>
</evidence>
<keyword evidence="1" id="KW-0677">Repeat</keyword>
<name>A0ABQ7M549_BRACM</name>
<feature type="repeat" description="PPR" evidence="2">
    <location>
        <begin position="602"/>
        <end position="636"/>
    </location>
</feature>
<dbReference type="Pfam" id="PF01535">
    <property type="entry name" value="PPR"/>
    <property type="match status" value="1"/>
</dbReference>